<accession>A0A2R5FSR8</accession>
<dbReference type="Gene3D" id="1.25.40.10">
    <property type="entry name" value="Tetratricopeptide repeat domain"/>
    <property type="match status" value="1"/>
</dbReference>
<evidence type="ECO:0000256" key="1">
    <source>
        <dbReference type="ARBA" id="ARBA00022737"/>
    </source>
</evidence>
<reference evidence="4 5" key="1">
    <citation type="submission" date="2017-06" db="EMBL/GenBank/DDBJ databases">
        <title>Genome sequencing of cyanobaciteial culture collection at National Institute for Environmental Studies (NIES).</title>
        <authorList>
            <person name="Hirose Y."/>
            <person name="Shimura Y."/>
            <person name="Fujisawa T."/>
            <person name="Nakamura Y."/>
            <person name="Kawachi M."/>
        </authorList>
    </citation>
    <scope>NUCLEOTIDE SEQUENCE [LARGE SCALE GENOMIC DNA]</scope>
    <source>
        <strain evidence="4 5">NIES-4072</strain>
    </source>
</reference>
<name>A0A2R5FSR8_NOSCO</name>
<evidence type="ECO:0000256" key="3">
    <source>
        <dbReference type="PROSITE-ProRule" id="PRU00339"/>
    </source>
</evidence>
<sequence length="186" mass="21923">MIAIRPDDSNTWWLRGKALVIQQDYQGAVDSYERAIAIYSDFYGFWLDRGNALYYLHRYEDAIASYDKVIELKSDNTDAWNYKGVALMELQRYEEALVVYNKAIEIKSDYPDYWYNKACCYALQSNVVLATQNLQQSIKCEPDRFWELAKTDPDFDEIREHPLFKSLVDNVFGERFKTQNISKEDS</sequence>
<feature type="repeat" description="TPR" evidence="3">
    <location>
        <begin position="43"/>
        <end position="76"/>
    </location>
</feature>
<keyword evidence="1" id="KW-0677">Repeat</keyword>
<proteinExistence type="predicted"/>
<dbReference type="InterPro" id="IPR019734">
    <property type="entry name" value="TPR_rpt"/>
</dbReference>
<feature type="repeat" description="TPR" evidence="3">
    <location>
        <begin position="9"/>
        <end position="42"/>
    </location>
</feature>
<evidence type="ECO:0000313" key="4">
    <source>
        <dbReference type="EMBL" id="GBG18714.1"/>
    </source>
</evidence>
<dbReference type="Proteomes" id="UP000245124">
    <property type="component" value="Unassembled WGS sequence"/>
</dbReference>
<gene>
    <name evidence="4" type="ORF">NIES4072_23790</name>
</gene>
<dbReference type="EMBL" id="BDUD01000001">
    <property type="protein sequence ID" value="GBG18714.1"/>
    <property type="molecule type" value="Genomic_DNA"/>
</dbReference>
<evidence type="ECO:0000313" key="5">
    <source>
        <dbReference type="Proteomes" id="UP000245124"/>
    </source>
</evidence>
<dbReference type="InterPro" id="IPR011990">
    <property type="entry name" value="TPR-like_helical_dom_sf"/>
</dbReference>
<protein>
    <submittedName>
        <fullName evidence="4">TPR repeat-containing protein</fullName>
    </submittedName>
</protein>
<dbReference type="AlphaFoldDB" id="A0A2R5FSR8"/>
<evidence type="ECO:0000256" key="2">
    <source>
        <dbReference type="ARBA" id="ARBA00022803"/>
    </source>
</evidence>
<dbReference type="PROSITE" id="PS50005">
    <property type="entry name" value="TPR"/>
    <property type="match status" value="3"/>
</dbReference>
<dbReference type="OrthoDB" id="5477554at2"/>
<dbReference type="Pfam" id="PF13432">
    <property type="entry name" value="TPR_16"/>
    <property type="match status" value="2"/>
</dbReference>
<dbReference type="SMART" id="SM00028">
    <property type="entry name" value="TPR"/>
    <property type="match status" value="4"/>
</dbReference>
<dbReference type="SUPFAM" id="SSF48452">
    <property type="entry name" value="TPR-like"/>
    <property type="match status" value="1"/>
</dbReference>
<keyword evidence="2 3" id="KW-0802">TPR repeat</keyword>
<dbReference type="PANTHER" id="PTHR44943">
    <property type="entry name" value="CELLULOSE SYNTHASE OPERON PROTEIN C"/>
    <property type="match status" value="1"/>
</dbReference>
<comment type="caution">
    <text evidence="4">The sequence shown here is derived from an EMBL/GenBank/DDBJ whole genome shotgun (WGS) entry which is preliminary data.</text>
</comment>
<dbReference type="PANTHER" id="PTHR44943:SF4">
    <property type="entry name" value="TPR REPEAT-CONTAINING PROTEIN MJ0798"/>
    <property type="match status" value="1"/>
</dbReference>
<organism evidence="4 5">
    <name type="scientific">Nostoc commune NIES-4072</name>
    <dbReference type="NCBI Taxonomy" id="2005467"/>
    <lineage>
        <taxon>Bacteria</taxon>
        <taxon>Bacillati</taxon>
        <taxon>Cyanobacteriota</taxon>
        <taxon>Cyanophyceae</taxon>
        <taxon>Nostocales</taxon>
        <taxon>Nostocaceae</taxon>
        <taxon>Nostoc</taxon>
    </lineage>
</organism>
<keyword evidence="5" id="KW-1185">Reference proteome</keyword>
<feature type="repeat" description="TPR" evidence="3">
    <location>
        <begin position="77"/>
        <end position="110"/>
    </location>
</feature>
<dbReference type="InterPro" id="IPR051685">
    <property type="entry name" value="Ycf3/AcsC/BcsC/TPR_MFPF"/>
</dbReference>
<dbReference type="NCBIfam" id="NF047558">
    <property type="entry name" value="TPR_END_plus"/>
    <property type="match status" value="1"/>
</dbReference>